<reference evidence="1 2" key="1">
    <citation type="submission" date="2017-04" db="EMBL/GenBank/DDBJ databases">
        <authorList>
            <person name="Criscuolo A."/>
        </authorList>
    </citation>
    <scope>NUCLEOTIDE SEQUENCE [LARGE SCALE GENOMIC DNA]</scope>
    <source>
        <strain evidence="1">16-00221</strain>
    </source>
</reference>
<proteinExistence type="predicted"/>
<dbReference type="AlphaFoldDB" id="A0A9X8X3G3"/>
<name>A0A9X8X3G3_9BACI</name>
<sequence length="112" mass="13256">MQHGDLYMHYKQKEYFFSCIALPFNEFAGRTSELEDGGIAFDAHTPEGKEINNVQLFYHKGAMFIDRDKPHVIYQSEDDYNTEKVWAREVDEFFGMVITPFNMVKRFTKIDK</sequence>
<protein>
    <submittedName>
        <fullName evidence="1">Uncharacterized protein</fullName>
    </submittedName>
</protein>
<organism evidence="1 2">
    <name type="scientific">Bacillus paranthracis</name>
    <dbReference type="NCBI Taxonomy" id="2026186"/>
    <lineage>
        <taxon>Bacteria</taxon>
        <taxon>Bacillati</taxon>
        <taxon>Bacillota</taxon>
        <taxon>Bacilli</taxon>
        <taxon>Bacillales</taxon>
        <taxon>Bacillaceae</taxon>
        <taxon>Bacillus</taxon>
        <taxon>Bacillus cereus group</taxon>
    </lineage>
</organism>
<evidence type="ECO:0000313" key="1">
    <source>
        <dbReference type="EMBL" id="SMD88997.1"/>
    </source>
</evidence>
<evidence type="ECO:0000313" key="2">
    <source>
        <dbReference type="Proteomes" id="UP000194435"/>
    </source>
</evidence>
<gene>
    <name evidence="1" type="ORF">BACERE00221_01281</name>
</gene>
<dbReference type="EMBL" id="FWZC01000027">
    <property type="protein sequence ID" value="SMD88997.1"/>
    <property type="molecule type" value="Genomic_DNA"/>
</dbReference>
<dbReference type="Proteomes" id="UP000194435">
    <property type="component" value="Unassembled WGS sequence"/>
</dbReference>
<dbReference type="RefSeq" id="WP_258959612.1">
    <property type="nucleotide sequence ID" value="NZ_FWZC01000027.1"/>
</dbReference>
<comment type="caution">
    <text evidence="1">The sequence shown here is derived from an EMBL/GenBank/DDBJ whole genome shotgun (WGS) entry which is preliminary data.</text>
</comment>
<accession>A0A9X8X3G3</accession>